<accession>A0ACC2UVA9</accession>
<dbReference type="Proteomes" id="UP001241377">
    <property type="component" value="Unassembled WGS sequence"/>
</dbReference>
<proteinExistence type="predicted"/>
<evidence type="ECO:0000313" key="2">
    <source>
        <dbReference type="Proteomes" id="UP001241377"/>
    </source>
</evidence>
<keyword evidence="2" id="KW-1185">Reference proteome</keyword>
<organism evidence="1 2">
    <name type="scientific">Naganishia cerealis</name>
    <dbReference type="NCBI Taxonomy" id="610337"/>
    <lineage>
        <taxon>Eukaryota</taxon>
        <taxon>Fungi</taxon>
        <taxon>Dikarya</taxon>
        <taxon>Basidiomycota</taxon>
        <taxon>Agaricomycotina</taxon>
        <taxon>Tremellomycetes</taxon>
        <taxon>Filobasidiales</taxon>
        <taxon>Filobasidiaceae</taxon>
        <taxon>Naganishia</taxon>
    </lineage>
</organism>
<gene>
    <name evidence="1" type="ORF">QFC19_009498</name>
</gene>
<sequence>MFQLHPIKLEPAESNICRALLSFCDSYNKDKSGSQQLELRITGGWVRDKLLGKQSHDLDIAINHLSGEEFASRLLEYLAAENPQMKAQSVHTIKKNPDKSKHLETCTTKLFGLDIDFVNLRSEKYTADSRVPVIECGTAEEDALRRDATLNALFYNLNQDKIEDFTGKGLDDLRNGILRTPLAPYQTFLDDPLRVLRLIRFSSTFDFQIESNTIEAMTTDEIKQALIHKISRERVGVELDKILMGNNPIYGLRLISHVGLTNSIFNVGTLENTINEINQPAHLDVVKQRSALIDGQISAMSTSFKVFTTLIDKNYQSLQKVLTSVLLDTHLQKLFYLSTVLLPYENAVLRANPKRAAESAVPELILKEGLRLGKHDFEPVSTIVKEHKLAITAFQAFFDSHTIKRSELGTILAKYKAHSSLSVLVYAFAELLQNPEFKAPVLIEPHPQVLNLAEQLLSQSHYSLSKYENLMRYIENESLWDVHNVKPLVDGKTLSKELNKKPGPWMGEVTNMILVWQLDHPLGTKEECIEFIKSQI</sequence>
<protein>
    <submittedName>
        <fullName evidence="1">Uncharacterized protein</fullName>
    </submittedName>
</protein>
<evidence type="ECO:0000313" key="1">
    <source>
        <dbReference type="EMBL" id="KAJ9090696.1"/>
    </source>
</evidence>
<comment type="caution">
    <text evidence="1">The sequence shown here is derived from an EMBL/GenBank/DDBJ whole genome shotgun (WGS) entry which is preliminary data.</text>
</comment>
<name>A0ACC2UVA9_9TREE</name>
<reference evidence="1" key="1">
    <citation type="submission" date="2023-04" db="EMBL/GenBank/DDBJ databases">
        <title>Draft Genome sequencing of Naganishia species isolated from polar environments using Oxford Nanopore Technology.</title>
        <authorList>
            <person name="Leo P."/>
            <person name="Venkateswaran K."/>
        </authorList>
    </citation>
    <scope>NUCLEOTIDE SEQUENCE</scope>
    <source>
        <strain evidence="1">MNA-CCFEE 5261</strain>
    </source>
</reference>
<dbReference type="EMBL" id="JASBWR010000164">
    <property type="protein sequence ID" value="KAJ9090696.1"/>
    <property type="molecule type" value="Genomic_DNA"/>
</dbReference>